<evidence type="ECO:0000256" key="3">
    <source>
        <dbReference type="ARBA" id="ARBA00023163"/>
    </source>
</evidence>
<dbReference type="InterPro" id="IPR020449">
    <property type="entry name" value="Tscrpt_reg_AraC-type_HTH"/>
</dbReference>
<keyword evidence="8" id="KW-1185">Reference proteome</keyword>
<dbReference type="Pfam" id="PF12833">
    <property type="entry name" value="HTH_18"/>
    <property type="match status" value="1"/>
</dbReference>
<dbReference type="PANTHER" id="PTHR43280">
    <property type="entry name" value="ARAC-FAMILY TRANSCRIPTIONAL REGULATOR"/>
    <property type="match status" value="1"/>
</dbReference>
<dbReference type="PANTHER" id="PTHR43280:SF28">
    <property type="entry name" value="HTH-TYPE TRANSCRIPTIONAL ACTIVATOR RHAS"/>
    <property type="match status" value="1"/>
</dbReference>
<dbReference type="GO" id="GO:0003700">
    <property type="term" value="F:DNA-binding transcription factor activity"/>
    <property type="evidence" value="ECO:0007669"/>
    <property type="project" value="InterPro"/>
</dbReference>
<proteinExistence type="predicted"/>
<evidence type="ECO:0000313" key="8">
    <source>
        <dbReference type="Proteomes" id="UP000480246"/>
    </source>
</evidence>
<comment type="caution">
    <text evidence="7">The sequence shown here is derived from an EMBL/GenBank/DDBJ whole genome shotgun (WGS) entry which is preliminary data.</text>
</comment>
<dbReference type="OrthoDB" id="342399at2"/>
<dbReference type="InterPro" id="IPR009057">
    <property type="entry name" value="Homeodomain-like_sf"/>
</dbReference>
<dbReference type="Proteomes" id="UP000480246">
    <property type="component" value="Unassembled WGS sequence"/>
</dbReference>
<evidence type="ECO:0000256" key="2">
    <source>
        <dbReference type="ARBA" id="ARBA00023125"/>
    </source>
</evidence>
<dbReference type="InterPro" id="IPR018062">
    <property type="entry name" value="HTH_AraC-typ_CS"/>
</dbReference>
<organism evidence="7 8">
    <name type="scientific">Gracilibacillus oryzae</name>
    <dbReference type="NCBI Taxonomy" id="1672701"/>
    <lineage>
        <taxon>Bacteria</taxon>
        <taxon>Bacillati</taxon>
        <taxon>Bacillota</taxon>
        <taxon>Bacilli</taxon>
        <taxon>Bacillales</taxon>
        <taxon>Bacillaceae</taxon>
        <taxon>Gracilibacillus</taxon>
    </lineage>
</organism>
<dbReference type="PROSITE" id="PS01124">
    <property type="entry name" value="HTH_ARAC_FAMILY_2"/>
    <property type="match status" value="1"/>
</dbReference>
<keyword evidence="1" id="KW-0805">Transcription regulation</keyword>
<gene>
    <name evidence="7" type="ORF">F9U64_16750</name>
</gene>
<evidence type="ECO:0000259" key="6">
    <source>
        <dbReference type="PROSITE" id="PS50110"/>
    </source>
</evidence>
<dbReference type="PROSITE" id="PS50110">
    <property type="entry name" value="RESPONSE_REGULATORY"/>
    <property type="match status" value="1"/>
</dbReference>
<name>A0A7C8GSE6_9BACI</name>
<dbReference type="EMBL" id="WEID01000085">
    <property type="protein sequence ID" value="KAB8128068.1"/>
    <property type="molecule type" value="Genomic_DNA"/>
</dbReference>
<dbReference type="PRINTS" id="PR00032">
    <property type="entry name" value="HTHARAC"/>
</dbReference>
<keyword evidence="3" id="KW-0804">Transcription</keyword>
<feature type="domain" description="Response regulatory" evidence="6">
    <location>
        <begin position="7"/>
        <end position="124"/>
    </location>
</feature>
<evidence type="ECO:0000256" key="1">
    <source>
        <dbReference type="ARBA" id="ARBA00023015"/>
    </source>
</evidence>
<feature type="modified residue" description="4-aspartylphosphate" evidence="4">
    <location>
        <position position="59"/>
    </location>
</feature>
<evidence type="ECO:0000313" key="7">
    <source>
        <dbReference type="EMBL" id="KAB8128068.1"/>
    </source>
</evidence>
<reference evidence="7 8" key="1">
    <citation type="submission" date="2019-10" db="EMBL/GenBank/DDBJ databases">
        <title>Gracilibacillus sp. nov. isolated from rice seeds.</title>
        <authorList>
            <person name="He S."/>
        </authorList>
    </citation>
    <scope>NUCLEOTIDE SEQUENCE [LARGE SCALE GENOMIC DNA]</scope>
    <source>
        <strain evidence="7 8">TD8</strain>
    </source>
</reference>
<accession>A0A7C8GSE6</accession>
<evidence type="ECO:0000256" key="4">
    <source>
        <dbReference type="PROSITE-ProRule" id="PRU00169"/>
    </source>
</evidence>
<dbReference type="RefSeq" id="WP_153406046.1">
    <property type="nucleotide sequence ID" value="NZ_ML762440.1"/>
</dbReference>
<dbReference type="InterPro" id="IPR018060">
    <property type="entry name" value="HTH_AraC"/>
</dbReference>
<dbReference type="Pfam" id="PF00072">
    <property type="entry name" value="Response_reg"/>
    <property type="match status" value="1"/>
</dbReference>
<dbReference type="Gene3D" id="3.40.50.2300">
    <property type="match status" value="1"/>
</dbReference>
<dbReference type="PROSITE" id="PS00041">
    <property type="entry name" value="HTH_ARAC_FAMILY_1"/>
    <property type="match status" value="1"/>
</dbReference>
<dbReference type="SMART" id="SM00448">
    <property type="entry name" value="REC"/>
    <property type="match status" value="1"/>
</dbReference>
<sequence length="502" mass="59210">MTDKLYKVLIVDDELLIRQGIINFINWEEEGYQIIGEASNGKEAMQIIEKSRPHIIITDIVMPEVDGIELVKSVKERYPEIEIIVLSSFEDFHYVKSTFQNGVADYILKPKLNARELLTTLNNITFRKMDPMSLKKATITIEEKLYRLLQGYQSTDNIEGYFPYGQYKLIEFFWNKPLDNLPVIQSLLTKVTDKNKKFICYTIFNSDNQLVCIGNYQVNQLAVFKQQLHDLLAEIEPGIKVVMSSTFHSIAEMKKVYEEDHQELKQYLFYLPDLPMLTYEEIPEVKSNKTQFDLNEFILLFKRRQFEGAINYLNNHVSLLTKQYDMDVFEFKSWLENIIFNISVLLDNMKYETDILESQKYQYFNEINEAFDVREALSSFYDFLAKVETLVFENIDNSPKIEKLLSYMEEHYMEHLTLSRLADHFHFNPSYISSYFSSHYREGFSEYLNNLRISKAKEMLATTRMSIATISELVGFSDQSYFCRVFKKNTGKSPSNYRKEHK</sequence>
<keyword evidence="2" id="KW-0238">DNA-binding</keyword>
<evidence type="ECO:0000259" key="5">
    <source>
        <dbReference type="PROSITE" id="PS01124"/>
    </source>
</evidence>
<dbReference type="GO" id="GO:0043565">
    <property type="term" value="F:sequence-specific DNA binding"/>
    <property type="evidence" value="ECO:0007669"/>
    <property type="project" value="InterPro"/>
</dbReference>
<dbReference type="GO" id="GO:0000160">
    <property type="term" value="P:phosphorelay signal transduction system"/>
    <property type="evidence" value="ECO:0007669"/>
    <property type="project" value="InterPro"/>
</dbReference>
<dbReference type="CDD" id="cd17536">
    <property type="entry name" value="REC_YesN-like"/>
    <property type="match status" value="1"/>
</dbReference>
<dbReference type="AlphaFoldDB" id="A0A7C8GSE6"/>
<dbReference type="InterPro" id="IPR001789">
    <property type="entry name" value="Sig_transdc_resp-reg_receiver"/>
</dbReference>
<keyword evidence="4" id="KW-0597">Phosphoprotein</keyword>
<dbReference type="SMART" id="SM00342">
    <property type="entry name" value="HTH_ARAC"/>
    <property type="match status" value="1"/>
</dbReference>
<protein>
    <submittedName>
        <fullName evidence="7">Response regulator transcription factor</fullName>
    </submittedName>
</protein>
<dbReference type="Gene3D" id="1.10.10.60">
    <property type="entry name" value="Homeodomain-like"/>
    <property type="match status" value="2"/>
</dbReference>
<dbReference type="InterPro" id="IPR011006">
    <property type="entry name" value="CheY-like_superfamily"/>
</dbReference>
<dbReference type="SUPFAM" id="SSF46689">
    <property type="entry name" value="Homeodomain-like"/>
    <property type="match status" value="2"/>
</dbReference>
<dbReference type="SUPFAM" id="SSF52172">
    <property type="entry name" value="CheY-like"/>
    <property type="match status" value="1"/>
</dbReference>
<feature type="domain" description="HTH araC/xylS-type" evidence="5">
    <location>
        <begin position="402"/>
        <end position="500"/>
    </location>
</feature>